<feature type="domain" description="ABC1 atypical kinase-like" evidence="1">
    <location>
        <begin position="78"/>
        <end position="124"/>
    </location>
</feature>
<sequence>MSCSLAAFVVKAPLKFMFYSGVKIRPDLLDAALLRLSRLDRLRFCDFPSPRERGIYQSYCRSLFEDPLLECFELVDFNFQEEFGRSMGEIFQKFDVNHLGSASIAQAHQAGLRGDKIDVVVKVEK</sequence>
<reference evidence="2 3" key="1">
    <citation type="submission" date="2023-03" db="EMBL/GenBank/DDBJ databases">
        <title>WGS of Gossypium arboreum.</title>
        <authorList>
            <person name="Yu D."/>
        </authorList>
    </citation>
    <scope>NUCLEOTIDE SEQUENCE [LARGE SCALE GENOMIC DNA]</scope>
    <source>
        <tissue evidence="2">Leaf</tissue>
    </source>
</reference>
<organism evidence="2 3">
    <name type="scientific">Gossypium arboreum</name>
    <name type="common">Tree cotton</name>
    <name type="synonym">Gossypium nanking</name>
    <dbReference type="NCBI Taxonomy" id="29729"/>
    <lineage>
        <taxon>Eukaryota</taxon>
        <taxon>Viridiplantae</taxon>
        <taxon>Streptophyta</taxon>
        <taxon>Embryophyta</taxon>
        <taxon>Tracheophyta</taxon>
        <taxon>Spermatophyta</taxon>
        <taxon>Magnoliopsida</taxon>
        <taxon>eudicotyledons</taxon>
        <taxon>Gunneridae</taxon>
        <taxon>Pentapetalae</taxon>
        <taxon>rosids</taxon>
        <taxon>malvids</taxon>
        <taxon>Malvales</taxon>
        <taxon>Malvaceae</taxon>
        <taxon>Malvoideae</taxon>
        <taxon>Gossypium</taxon>
    </lineage>
</organism>
<accession>A0ABR0PLT3</accession>
<name>A0ABR0PLT3_GOSAR</name>
<evidence type="ECO:0000313" key="3">
    <source>
        <dbReference type="Proteomes" id="UP001358586"/>
    </source>
</evidence>
<evidence type="ECO:0000259" key="1">
    <source>
        <dbReference type="Pfam" id="PF03109"/>
    </source>
</evidence>
<dbReference type="Pfam" id="PF03109">
    <property type="entry name" value="ABC1"/>
    <property type="match status" value="1"/>
</dbReference>
<evidence type="ECO:0000313" key="2">
    <source>
        <dbReference type="EMBL" id="KAK5825180.1"/>
    </source>
</evidence>
<dbReference type="Proteomes" id="UP001358586">
    <property type="component" value="Chromosome 6"/>
</dbReference>
<dbReference type="EMBL" id="JARKNE010000006">
    <property type="protein sequence ID" value="KAK5825180.1"/>
    <property type="molecule type" value="Genomic_DNA"/>
</dbReference>
<comment type="caution">
    <text evidence="2">The sequence shown here is derived from an EMBL/GenBank/DDBJ whole genome shotgun (WGS) entry which is preliminary data.</text>
</comment>
<protein>
    <recommendedName>
        <fullName evidence="1">ABC1 atypical kinase-like domain-containing protein</fullName>
    </recommendedName>
</protein>
<proteinExistence type="predicted"/>
<keyword evidence="3" id="KW-1185">Reference proteome</keyword>
<dbReference type="InterPro" id="IPR004147">
    <property type="entry name" value="ABC1_dom"/>
</dbReference>
<gene>
    <name evidence="2" type="ORF">PVK06_019986</name>
</gene>